<reference evidence="2" key="1">
    <citation type="submission" date="2017-04" db="EMBL/GenBank/DDBJ databases">
        <title>Genome evolution of the luminous symbionts of deep sea anglerfish.</title>
        <authorList>
            <person name="Hendry T.A."/>
        </authorList>
    </citation>
    <scope>NUCLEOTIDE SEQUENCE [LARGE SCALE GENOMIC DNA]</scope>
    <source>
        <plasmid evidence="2">pmj2</plasmid>
    </source>
</reference>
<evidence type="ECO:0000313" key="2">
    <source>
        <dbReference type="Proteomes" id="UP000219020"/>
    </source>
</evidence>
<name>A0A2A5T797_9GAMM</name>
<dbReference type="Proteomes" id="UP000219020">
    <property type="component" value="Plasmid pMJ2"/>
</dbReference>
<keyword evidence="1" id="KW-0614">Plasmid</keyword>
<keyword evidence="2" id="KW-1185">Reference proteome</keyword>
<dbReference type="AlphaFoldDB" id="A0A2A5T797"/>
<dbReference type="InterPro" id="IPR014113">
    <property type="entry name" value="T4SS_TrbC_subgr"/>
</dbReference>
<evidence type="ECO:0000313" key="1">
    <source>
        <dbReference type="EMBL" id="PCS24006.1"/>
    </source>
</evidence>
<dbReference type="GeneID" id="66950652"/>
<dbReference type="NCBIfam" id="TIGR02742">
    <property type="entry name" value="TrbC_Ftype"/>
    <property type="match status" value="1"/>
</dbReference>
<organism evidence="1 2">
    <name type="scientific">Candidatus Enterovibrio escicola</name>
    <dbReference type="NCBI Taxonomy" id="1927127"/>
    <lineage>
        <taxon>Bacteria</taxon>
        <taxon>Pseudomonadati</taxon>
        <taxon>Pseudomonadota</taxon>
        <taxon>Gammaproteobacteria</taxon>
        <taxon>Vibrionales</taxon>
        <taxon>Vibrionaceae</taxon>
        <taxon>Enterovibrio</taxon>
    </lineage>
</organism>
<geneLocation type="plasmid" evidence="2">
    <name>pmj2</name>
</geneLocation>
<dbReference type="InterPro" id="IPR019106">
    <property type="entry name" value="T4SS_TrbC"/>
</dbReference>
<protein>
    <submittedName>
        <fullName evidence="1">Plasmid conjugative transfer protein TrbC</fullName>
    </submittedName>
</protein>
<dbReference type="Pfam" id="PF09673">
    <property type="entry name" value="TrbC_Ftype"/>
    <property type="match status" value="1"/>
</dbReference>
<sequence>MLRVLIIAMGFMATLSHAEQKYKEPDAELIQQQRDVMQNSLKETDIIIRDLTLDKILNQERGKLNVMPQSLPGLNVDMPAFLEKERDDRYLAKALAAEQSINEQEAASIEAKYPIGFVSLSMPETQIKSLMQEAFQLRAAIAVRGLIDNDFEKTIIKLKELAGDKDGGILIDPTLFRRFEVTAVPTFVLPLEPLKMCNEEGCLTPKHVKATGSATFQYFLDLVARTGDVNEKSEAKAWLAKYGE</sequence>
<accession>A0A2A5T797</accession>
<comment type="caution">
    <text evidence="1">The sequence shown here is derived from an EMBL/GenBank/DDBJ whole genome shotgun (WGS) entry which is preliminary data.</text>
</comment>
<proteinExistence type="predicted"/>
<gene>
    <name evidence="1" type="ORF">BTN49_0279</name>
</gene>
<dbReference type="EMBL" id="NBYY01000007">
    <property type="protein sequence ID" value="PCS24006.1"/>
    <property type="molecule type" value="Genomic_DNA"/>
</dbReference>
<dbReference type="RefSeq" id="WP_097355535.1">
    <property type="nucleotide sequence ID" value="NZ_CAWNJE010000002.1"/>
</dbReference>